<dbReference type="InterPro" id="IPR027383">
    <property type="entry name" value="Znf_put"/>
</dbReference>
<evidence type="ECO:0000313" key="5">
    <source>
        <dbReference type="Proteomes" id="UP001211044"/>
    </source>
</evidence>
<evidence type="ECO:0000256" key="1">
    <source>
        <dbReference type="ARBA" id="ARBA00023015"/>
    </source>
</evidence>
<dbReference type="InterPro" id="IPR041916">
    <property type="entry name" value="Anti_sigma_zinc_sf"/>
</dbReference>
<gene>
    <name evidence="4" type="primary">rsrA</name>
    <name evidence="4" type="ORF">PIG85_03770</name>
</gene>
<dbReference type="AlphaFoldDB" id="A0AB38XR55"/>
<proteinExistence type="predicted"/>
<organism evidence="4 5">
    <name type="scientific">Winkia neuii subsp. anitrata</name>
    <dbReference type="NCBI Taxonomy" id="29318"/>
    <lineage>
        <taxon>Bacteria</taxon>
        <taxon>Bacillati</taxon>
        <taxon>Actinomycetota</taxon>
        <taxon>Actinomycetes</taxon>
        <taxon>Actinomycetales</taxon>
        <taxon>Actinomycetaceae</taxon>
        <taxon>Winkia</taxon>
    </lineage>
</organism>
<dbReference type="InterPro" id="IPR024020">
    <property type="entry name" value="Anit_sigma_mycothiol_RsrA"/>
</dbReference>
<keyword evidence="1" id="KW-0805">Transcription regulation</keyword>
<evidence type="ECO:0000259" key="3">
    <source>
        <dbReference type="Pfam" id="PF13490"/>
    </source>
</evidence>
<evidence type="ECO:0000313" key="4">
    <source>
        <dbReference type="EMBL" id="WCE46774.1"/>
    </source>
</evidence>
<dbReference type="Gene3D" id="1.10.10.1320">
    <property type="entry name" value="Anti-sigma factor, zinc-finger domain"/>
    <property type="match status" value="1"/>
</dbReference>
<sequence length="96" mass="10444">MSCGCGSDDCRCDEVMADLYEFVDETLSPSQIHRLAAHISGCPHCAAHAEGERELRALMARQCRESAPARLRGRIVRTIAASDGQNGMSITISESY</sequence>
<protein>
    <submittedName>
        <fullName evidence="4">Mycothiol system anti-sigma-R factor</fullName>
    </submittedName>
</protein>
<dbReference type="Pfam" id="PF13490">
    <property type="entry name" value="zf-HC2"/>
    <property type="match status" value="1"/>
</dbReference>
<dbReference type="RefSeq" id="WP_004806064.1">
    <property type="nucleotide sequence ID" value="NZ_CP116394.1"/>
</dbReference>
<name>A0AB38XR55_9ACTO</name>
<accession>A0AB38XR55</accession>
<dbReference type="NCBIfam" id="TIGR03988">
    <property type="entry name" value="antisig_RsrA"/>
    <property type="match status" value="1"/>
</dbReference>
<dbReference type="KEGG" id="wne:PIG85_03770"/>
<dbReference type="EMBL" id="CP116394">
    <property type="protein sequence ID" value="WCE46774.1"/>
    <property type="molecule type" value="Genomic_DNA"/>
</dbReference>
<keyword evidence="2" id="KW-0804">Transcription</keyword>
<dbReference type="Proteomes" id="UP001211044">
    <property type="component" value="Chromosome"/>
</dbReference>
<evidence type="ECO:0000256" key="2">
    <source>
        <dbReference type="ARBA" id="ARBA00023163"/>
    </source>
</evidence>
<feature type="domain" description="Putative zinc-finger" evidence="3">
    <location>
        <begin position="12"/>
        <end position="46"/>
    </location>
</feature>
<reference evidence="4" key="1">
    <citation type="submission" date="2023-01" db="EMBL/GenBank/DDBJ databases">
        <title>Comparative Genomic Analysis of the Clinically-Derived Winkia Strain NY0527 Provides Evidence into the Taxonomic Reassignment of Winkia neuii and Characterizes Their Virulence Traits.</title>
        <authorList>
            <person name="Cai X."/>
            <person name="Peng Y."/>
            <person name="Li M."/>
            <person name="Qiu Y."/>
            <person name="Wang Y."/>
            <person name="Xu L."/>
            <person name="Hou Q."/>
        </authorList>
    </citation>
    <scope>NUCLEOTIDE SEQUENCE</scope>
    <source>
        <strain evidence="4">NY0527</strain>
    </source>
</reference>